<evidence type="ECO:0000256" key="5">
    <source>
        <dbReference type="ARBA" id="ARBA00022801"/>
    </source>
</evidence>
<organism evidence="8 9">
    <name type="scientific">Aphis glycines</name>
    <name type="common">Soybean aphid</name>
    <dbReference type="NCBI Taxonomy" id="307491"/>
    <lineage>
        <taxon>Eukaryota</taxon>
        <taxon>Metazoa</taxon>
        <taxon>Ecdysozoa</taxon>
        <taxon>Arthropoda</taxon>
        <taxon>Hexapoda</taxon>
        <taxon>Insecta</taxon>
        <taxon>Pterygota</taxon>
        <taxon>Neoptera</taxon>
        <taxon>Paraneoptera</taxon>
        <taxon>Hemiptera</taxon>
        <taxon>Sternorrhyncha</taxon>
        <taxon>Aphidomorpha</taxon>
        <taxon>Aphidoidea</taxon>
        <taxon>Aphididae</taxon>
        <taxon>Aphidini</taxon>
        <taxon>Aphis</taxon>
        <taxon>Aphis</taxon>
    </lineage>
</organism>
<dbReference type="OrthoDB" id="6625531at2759"/>
<keyword evidence="5" id="KW-0378">Hydrolase</keyword>
<dbReference type="GO" id="GO:0006508">
    <property type="term" value="P:proteolysis"/>
    <property type="evidence" value="ECO:0007669"/>
    <property type="project" value="InterPro"/>
</dbReference>
<dbReference type="PANTHER" id="PTHR37984:SF5">
    <property type="entry name" value="PROTEIN NYNRIN-LIKE"/>
    <property type="match status" value="1"/>
</dbReference>
<dbReference type="InterPro" id="IPR021109">
    <property type="entry name" value="Peptidase_aspartic_dom_sf"/>
</dbReference>
<dbReference type="SUPFAM" id="SSF56672">
    <property type="entry name" value="DNA/RNA polymerases"/>
    <property type="match status" value="1"/>
</dbReference>
<accession>A0A6G0TQF2</accession>
<feature type="domain" description="Retropepsins" evidence="7">
    <location>
        <begin position="248"/>
        <end position="351"/>
    </location>
</feature>
<dbReference type="CDD" id="cd00303">
    <property type="entry name" value="retropepsin_like"/>
    <property type="match status" value="1"/>
</dbReference>
<dbReference type="InterPro" id="IPR018061">
    <property type="entry name" value="Retropepsins"/>
</dbReference>
<reference evidence="8 9" key="1">
    <citation type="submission" date="2019-08" db="EMBL/GenBank/DDBJ databases">
        <title>The genome of the soybean aphid Biotype 1, its phylome, world population structure and adaptation to the North American continent.</title>
        <authorList>
            <person name="Giordano R."/>
            <person name="Donthu R.K."/>
            <person name="Hernandez A.G."/>
            <person name="Wright C.L."/>
            <person name="Zimin A.V."/>
        </authorList>
    </citation>
    <scope>NUCLEOTIDE SEQUENCE [LARGE SCALE GENOMIC DNA]</scope>
    <source>
        <tissue evidence="8">Whole aphids</tissue>
    </source>
</reference>
<sequence>MQNCRKDNNETSSAINMSHNTEITRPTFFGNSRDVHPIDFLNRLEEYFAIKQIYVGEKILVIGDCLKAAALNWFSTIRFQLSNYEDFKKAFTDEYWSREIQIQVWSQCLSINQIAQNENYRDHFAAWATKLRHLQVPKLSESKIVKNIAKHYPGYIRAILVSLPESTILAAMKVLGEEEHRKPQRENNTNYYNSNNQRTQHNSWNNRNQPRENEGKRTENTHQEMTREDGPATHMVNNIVANNVSVSPYIQCEIEGESIQLLVDTGATVSVLTKEIVEKILKKNNKTPVLPVSNVQISNAIGKIICRISKQIFCRCRIGISDIYANFIQIDNLNEKGIIGADLLNQYNAEINFNNQTIKWEVDQKIYTTPFANVTPRDEQIQKIQVFNNDEETEQNIDNEQSRKFAELLHKYRHIFSTNPGKVRKYQCQIKVTEEDPIYQRPYPIPVSMMSKMDQEIQRMLDLDIIEKSTSPWSSPIVGIEKKNGDLRVCLDASKINQRIVPDRECPMNIEDILIKFEGAQYLSSIDLTAGYWQCPLKEECREISINLYNIIYKLDHSGVERSPDSLWVCRWRAQQFSAPSLGLLLYNSPMLVKIPFEPLK</sequence>
<keyword evidence="1" id="KW-0808">Transferase</keyword>
<dbReference type="PANTHER" id="PTHR37984">
    <property type="entry name" value="PROTEIN CBG26694"/>
    <property type="match status" value="1"/>
</dbReference>
<feature type="compositionally biased region" description="Low complexity" evidence="6">
    <location>
        <begin position="187"/>
        <end position="196"/>
    </location>
</feature>
<evidence type="ECO:0000256" key="4">
    <source>
        <dbReference type="ARBA" id="ARBA00022759"/>
    </source>
</evidence>
<keyword evidence="4" id="KW-0255">Endonuclease</keyword>
<dbReference type="GO" id="GO:0016779">
    <property type="term" value="F:nucleotidyltransferase activity"/>
    <property type="evidence" value="ECO:0007669"/>
    <property type="project" value="UniProtKB-KW"/>
</dbReference>
<dbReference type="Gene3D" id="3.30.70.270">
    <property type="match status" value="1"/>
</dbReference>
<evidence type="ECO:0000256" key="2">
    <source>
        <dbReference type="ARBA" id="ARBA00022695"/>
    </source>
</evidence>
<keyword evidence="9" id="KW-1185">Reference proteome</keyword>
<dbReference type="Gene3D" id="2.40.70.10">
    <property type="entry name" value="Acid Proteases"/>
    <property type="match status" value="1"/>
</dbReference>
<keyword evidence="2" id="KW-0548">Nucleotidyltransferase</keyword>
<evidence type="ECO:0000313" key="9">
    <source>
        <dbReference type="Proteomes" id="UP000475862"/>
    </source>
</evidence>
<dbReference type="CDD" id="cd01647">
    <property type="entry name" value="RT_LTR"/>
    <property type="match status" value="1"/>
</dbReference>
<dbReference type="InterPro" id="IPR050951">
    <property type="entry name" value="Retrovirus_Pol_polyprotein"/>
</dbReference>
<gene>
    <name evidence="8" type="ORF">AGLY_006223</name>
</gene>
<keyword evidence="3" id="KW-0540">Nuclease</keyword>
<dbReference type="GO" id="GO:0004190">
    <property type="term" value="F:aspartic-type endopeptidase activity"/>
    <property type="evidence" value="ECO:0007669"/>
    <property type="project" value="InterPro"/>
</dbReference>
<dbReference type="SUPFAM" id="SSF50630">
    <property type="entry name" value="Acid proteases"/>
    <property type="match status" value="1"/>
</dbReference>
<dbReference type="Gene3D" id="3.10.10.10">
    <property type="entry name" value="HIV Type 1 Reverse Transcriptase, subunit A, domain 1"/>
    <property type="match status" value="1"/>
</dbReference>
<comment type="caution">
    <text evidence="8">The sequence shown here is derived from an EMBL/GenBank/DDBJ whole genome shotgun (WGS) entry which is preliminary data.</text>
</comment>
<dbReference type="GO" id="GO:0071897">
    <property type="term" value="P:DNA biosynthetic process"/>
    <property type="evidence" value="ECO:0007669"/>
    <property type="project" value="UniProtKB-ARBA"/>
</dbReference>
<feature type="compositionally biased region" description="Polar residues" evidence="6">
    <location>
        <begin position="197"/>
        <end position="208"/>
    </location>
</feature>
<dbReference type="InterPro" id="IPR043128">
    <property type="entry name" value="Rev_trsase/Diguanyl_cyclase"/>
</dbReference>
<dbReference type="GO" id="GO:0004519">
    <property type="term" value="F:endonuclease activity"/>
    <property type="evidence" value="ECO:0007669"/>
    <property type="project" value="UniProtKB-KW"/>
</dbReference>
<protein>
    <recommendedName>
        <fullName evidence="7">Retropepsins domain-containing protein</fullName>
    </recommendedName>
</protein>
<evidence type="ECO:0000259" key="7">
    <source>
        <dbReference type="Pfam" id="PF00077"/>
    </source>
</evidence>
<dbReference type="AlphaFoldDB" id="A0A6G0TQF2"/>
<evidence type="ECO:0000256" key="6">
    <source>
        <dbReference type="SAM" id="MobiDB-lite"/>
    </source>
</evidence>
<proteinExistence type="predicted"/>
<dbReference type="InterPro" id="IPR001969">
    <property type="entry name" value="Aspartic_peptidase_AS"/>
</dbReference>
<evidence type="ECO:0000313" key="8">
    <source>
        <dbReference type="EMBL" id="KAE9537200.1"/>
    </source>
</evidence>
<feature type="region of interest" description="Disordered" evidence="6">
    <location>
        <begin position="179"/>
        <end position="233"/>
    </location>
</feature>
<dbReference type="Pfam" id="PF00077">
    <property type="entry name" value="RVP"/>
    <property type="match status" value="1"/>
</dbReference>
<evidence type="ECO:0000256" key="1">
    <source>
        <dbReference type="ARBA" id="ARBA00022679"/>
    </source>
</evidence>
<dbReference type="Proteomes" id="UP000475862">
    <property type="component" value="Unassembled WGS sequence"/>
</dbReference>
<evidence type="ECO:0000256" key="3">
    <source>
        <dbReference type="ARBA" id="ARBA00022722"/>
    </source>
</evidence>
<feature type="compositionally biased region" description="Basic and acidic residues" evidence="6">
    <location>
        <begin position="209"/>
        <end position="231"/>
    </location>
</feature>
<dbReference type="InterPro" id="IPR043502">
    <property type="entry name" value="DNA/RNA_pol_sf"/>
</dbReference>
<dbReference type="EMBL" id="VYZN01000018">
    <property type="protein sequence ID" value="KAE9537200.1"/>
    <property type="molecule type" value="Genomic_DNA"/>
</dbReference>
<name>A0A6G0TQF2_APHGL</name>
<dbReference type="PROSITE" id="PS00141">
    <property type="entry name" value="ASP_PROTEASE"/>
    <property type="match status" value="1"/>
</dbReference>